<evidence type="ECO:0000313" key="10">
    <source>
        <dbReference type="EMBL" id="MBN4067307.1"/>
    </source>
</evidence>
<feature type="transmembrane region" description="Helical" evidence="9">
    <location>
        <begin position="70"/>
        <end position="88"/>
    </location>
</feature>
<dbReference type="PANTHER" id="PTHR30477">
    <property type="entry name" value="ABC-TRANSPORTER METAL-BINDING PROTEIN"/>
    <property type="match status" value="1"/>
</dbReference>
<dbReference type="CDD" id="cd06550">
    <property type="entry name" value="TM_ABC_iron-siderophores_like"/>
    <property type="match status" value="1"/>
</dbReference>
<comment type="similarity">
    <text evidence="2 8">Belongs to the ABC-3 integral membrane protein family.</text>
</comment>
<name>A0ABS3ARE1_9BACT</name>
<accession>A0ABS3ARE1</accession>
<evidence type="ECO:0000256" key="9">
    <source>
        <dbReference type="SAM" id="Phobius"/>
    </source>
</evidence>
<feature type="transmembrane region" description="Helical" evidence="9">
    <location>
        <begin position="293"/>
        <end position="314"/>
    </location>
</feature>
<keyword evidence="5 8" id="KW-0812">Transmembrane</keyword>
<evidence type="ECO:0000313" key="11">
    <source>
        <dbReference type="Proteomes" id="UP000722121"/>
    </source>
</evidence>
<dbReference type="Pfam" id="PF00950">
    <property type="entry name" value="ABC-3"/>
    <property type="match status" value="1"/>
</dbReference>
<proteinExistence type="inferred from homology"/>
<evidence type="ECO:0000256" key="5">
    <source>
        <dbReference type="ARBA" id="ARBA00022692"/>
    </source>
</evidence>
<evidence type="ECO:0000256" key="6">
    <source>
        <dbReference type="ARBA" id="ARBA00022989"/>
    </source>
</evidence>
<dbReference type="Proteomes" id="UP000722121">
    <property type="component" value="Unassembled WGS sequence"/>
</dbReference>
<keyword evidence="11" id="KW-1185">Reference proteome</keyword>
<feature type="transmembrane region" description="Helical" evidence="9">
    <location>
        <begin position="100"/>
        <end position="124"/>
    </location>
</feature>
<feature type="transmembrane region" description="Helical" evidence="9">
    <location>
        <begin position="232"/>
        <end position="251"/>
    </location>
</feature>
<evidence type="ECO:0000256" key="7">
    <source>
        <dbReference type="ARBA" id="ARBA00023136"/>
    </source>
</evidence>
<feature type="transmembrane region" description="Helical" evidence="9">
    <location>
        <begin position="207"/>
        <end position="226"/>
    </location>
</feature>
<feature type="transmembrane region" description="Helical" evidence="9">
    <location>
        <begin position="263"/>
        <end position="281"/>
    </location>
</feature>
<feature type="transmembrane region" description="Helical" evidence="9">
    <location>
        <begin position="44"/>
        <end position="63"/>
    </location>
</feature>
<dbReference type="InterPro" id="IPR037294">
    <property type="entry name" value="ABC_BtuC-like"/>
</dbReference>
<feature type="transmembrane region" description="Helical" evidence="9">
    <location>
        <begin position="136"/>
        <end position="155"/>
    </location>
</feature>
<comment type="caution">
    <text evidence="10">The sequence shown here is derived from an EMBL/GenBank/DDBJ whole genome shotgun (WGS) entry which is preliminary data.</text>
</comment>
<organism evidence="10 11">
    <name type="scientific">Simkania negevensis</name>
    <dbReference type="NCBI Taxonomy" id="83561"/>
    <lineage>
        <taxon>Bacteria</taxon>
        <taxon>Pseudomonadati</taxon>
        <taxon>Chlamydiota</taxon>
        <taxon>Chlamydiia</taxon>
        <taxon>Parachlamydiales</taxon>
        <taxon>Simkaniaceae</taxon>
        <taxon>Simkania</taxon>
    </lineage>
</organism>
<evidence type="ECO:0000256" key="1">
    <source>
        <dbReference type="ARBA" id="ARBA00004429"/>
    </source>
</evidence>
<dbReference type="SUPFAM" id="SSF81345">
    <property type="entry name" value="ABC transporter involved in vitamin B12 uptake, BtuC"/>
    <property type="match status" value="1"/>
</dbReference>
<evidence type="ECO:0000256" key="4">
    <source>
        <dbReference type="ARBA" id="ARBA00022475"/>
    </source>
</evidence>
<reference evidence="10 11" key="1">
    <citation type="submission" date="2021-02" db="EMBL/GenBank/DDBJ databases">
        <title>Activity-based single-cell genomes from oceanic crustal fluid captures similar information to metagenomic and metatranscriptomic surveys with orders of magnitude less sampling.</title>
        <authorList>
            <person name="D'Angelo T.S."/>
            <person name="Orcutt B.N."/>
        </authorList>
    </citation>
    <scope>NUCLEOTIDE SEQUENCE [LARGE SCALE GENOMIC DNA]</scope>
    <source>
        <strain evidence="10">AH-315-G07</strain>
    </source>
</reference>
<feature type="transmembrane region" description="Helical" evidence="9">
    <location>
        <begin position="175"/>
        <end position="195"/>
    </location>
</feature>
<evidence type="ECO:0000256" key="2">
    <source>
        <dbReference type="ARBA" id="ARBA00008034"/>
    </source>
</evidence>
<dbReference type="EMBL" id="JAFITR010000106">
    <property type="protein sequence ID" value="MBN4067307.1"/>
    <property type="molecule type" value="Genomic_DNA"/>
</dbReference>
<protein>
    <submittedName>
        <fullName evidence="10">Metal ABC transporter permease</fullName>
    </submittedName>
</protein>
<keyword evidence="4" id="KW-1003">Cell membrane</keyword>
<comment type="subcellular location">
    <subcellularLocation>
        <location evidence="1">Cell inner membrane</location>
        <topology evidence="1">Multi-pass membrane protein</topology>
    </subcellularLocation>
    <subcellularLocation>
        <location evidence="8">Cell membrane</location>
        <topology evidence="8">Multi-pass membrane protein</topology>
    </subcellularLocation>
</comment>
<dbReference type="InterPro" id="IPR001626">
    <property type="entry name" value="ABC_TroCD"/>
</dbReference>
<keyword evidence="6 9" id="KW-1133">Transmembrane helix</keyword>
<evidence type="ECO:0000256" key="3">
    <source>
        <dbReference type="ARBA" id="ARBA00022448"/>
    </source>
</evidence>
<keyword evidence="3 8" id="KW-0813">Transport</keyword>
<keyword evidence="7 9" id="KW-0472">Membrane</keyword>
<sequence>MFAYANPYYDTDFVKFLLLFFQRLVQFATGNIAYQDLASDEVQMLVLACVAASGALVGTFLILRRMAMLANSLSHTILLGIVIAYLLVHSSHPSGDNHFFLSVPAMLVAALITGIATTFITEFLSKTVKLQEDASNGLVFTTLFALGIVLITIYTKNAHIGTEVIMGNVDALQHGDLSLVLTIFLVNIVTITLFFKEFSSTTFDAPFARIVGISSLFFNYLLMILVSATSIGAFRSVGVLMILAFLTAPPLTARLFTHSLKTMLFLSVAIGVVASIVGVALSRHLLTQYNLTLSTGGITVCTLVVTYLAALLFSATKRFKEQRRGTRWAVRKI</sequence>
<dbReference type="Gene3D" id="1.10.3470.10">
    <property type="entry name" value="ABC transporter involved in vitamin B12 uptake, BtuC"/>
    <property type="match status" value="1"/>
</dbReference>
<gene>
    <name evidence="10" type="ORF">JYU14_04410</name>
</gene>
<evidence type="ECO:0000256" key="8">
    <source>
        <dbReference type="RuleBase" id="RU003943"/>
    </source>
</evidence>
<dbReference type="PANTHER" id="PTHR30477:SF8">
    <property type="entry name" value="METAL TRANSPORT SYSTEM MEMBRANE PROTEIN CT_070-RELATED"/>
    <property type="match status" value="1"/>
</dbReference>